<dbReference type="Proteomes" id="UP000199629">
    <property type="component" value="Unassembled WGS sequence"/>
</dbReference>
<organism evidence="6 7">
    <name type="scientific">Micromonospora chaiyaphumensis</name>
    <dbReference type="NCBI Taxonomy" id="307119"/>
    <lineage>
        <taxon>Bacteria</taxon>
        <taxon>Bacillati</taxon>
        <taxon>Actinomycetota</taxon>
        <taxon>Actinomycetes</taxon>
        <taxon>Micromonosporales</taxon>
        <taxon>Micromonosporaceae</taxon>
        <taxon>Micromonospora</taxon>
    </lineage>
</organism>
<dbReference type="GO" id="GO:0008270">
    <property type="term" value="F:zinc ion binding"/>
    <property type="evidence" value="ECO:0007669"/>
    <property type="project" value="UniProtKB-KW"/>
</dbReference>
<reference evidence="7" key="1">
    <citation type="submission" date="2016-06" db="EMBL/GenBank/DDBJ databases">
        <authorList>
            <person name="Varghese N."/>
            <person name="Submissions Spin"/>
        </authorList>
    </citation>
    <scope>NUCLEOTIDE SEQUENCE [LARGE SCALE GENOMIC DNA]</scope>
    <source>
        <strain evidence="7">DSM 45246</strain>
    </source>
</reference>
<keyword evidence="2" id="KW-0804">Transcription</keyword>
<dbReference type="InterPro" id="IPR027383">
    <property type="entry name" value="Znf_put"/>
</dbReference>
<evidence type="ECO:0000313" key="6">
    <source>
        <dbReference type="EMBL" id="SCF28801.1"/>
    </source>
</evidence>
<dbReference type="InterPro" id="IPR041916">
    <property type="entry name" value="Anti_sigma_zinc_sf"/>
</dbReference>
<name>A0A1C4Z7Y1_9ACTN</name>
<feature type="domain" description="Putative zinc-finger" evidence="5">
    <location>
        <begin position="10"/>
        <end position="35"/>
    </location>
</feature>
<sequence>MSRADHMDVAAYALGVLDPQDAERFEEHLATCWACAAELETMVPVVGLLSGIDGEAMAALEQTHTDPALLDRTLMAVRRDRRRTRMRQVFAAAAAVVVFGGLSGVGMAGIFGGDDGKRIPQAEPTLTAPVTAPPNSEPADPNDPNVGGNEQEGDQHNAVDPGTGVKTTMWLASKEYGTQIDLQLTRLPGPRTCRLVVVRKNATSEVVSTWSVPGGGYGTNTNQLPLELSASTSAPVKDIAKIQVQSVDVNGIASPLVTVSDL</sequence>
<keyword evidence="6" id="KW-0479">Metal-binding</keyword>
<keyword evidence="4" id="KW-0472">Membrane</keyword>
<evidence type="ECO:0000256" key="3">
    <source>
        <dbReference type="SAM" id="MobiDB-lite"/>
    </source>
</evidence>
<dbReference type="AlphaFoldDB" id="A0A1C4Z7Y1"/>
<dbReference type="Pfam" id="PF13490">
    <property type="entry name" value="zf-HC2"/>
    <property type="match status" value="1"/>
</dbReference>
<evidence type="ECO:0000256" key="4">
    <source>
        <dbReference type="SAM" id="Phobius"/>
    </source>
</evidence>
<evidence type="ECO:0000256" key="1">
    <source>
        <dbReference type="ARBA" id="ARBA00023015"/>
    </source>
</evidence>
<dbReference type="RefSeq" id="WP_091269322.1">
    <property type="nucleotide sequence ID" value="NZ_FMCS01000012.1"/>
</dbReference>
<keyword evidence="6" id="KW-0863">Zinc-finger</keyword>
<accession>A0A1C4Z7Y1</accession>
<dbReference type="EMBL" id="FMCS01000012">
    <property type="protein sequence ID" value="SCF28801.1"/>
    <property type="molecule type" value="Genomic_DNA"/>
</dbReference>
<proteinExistence type="predicted"/>
<dbReference type="Gene3D" id="1.10.10.1320">
    <property type="entry name" value="Anti-sigma factor, zinc-finger domain"/>
    <property type="match status" value="1"/>
</dbReference>
<evidence type="ECO:0000313" key="7">
    <source>
        <dbReference type="Proteomes" id="UP000199629"/>
    </source>
</evidence>
<keyword evidence="4" id="KW-0812">Transmembrane</keyword>
<protein>
    <submittedName>
        <fullName evidence="6">Putative zinc-finger</fullName>
    </submittedName>
</protein>
<keyword evidence="7" id="KW-1185">Reference proteome</keyword>
<evidence type="ECO:0000259" key="5">
    <source>
        <dbReference type="Pfam" id="PF13490"/>
    </source>
</evidence>
<feature type="region of interest" description="Disordered" evidence="3">
    <location>
        <begin position="116"/>
        <end position="161"/>
    </location>
</feature>
<keyword evidence="4" id="KW-1133">Transmembrane helix</keyword>
<gene>
    <name evidence="6" type="ORF">GA0070214_11252</name>
</gene>
<feature type="transmembrane region" description="Helical" evidence="4">
    <location>
        <begin position="89"/>
        <end position="111"/>
    </location>
</feature>
<evidence type="ECO:0000256" key="2">
    <source>
        <dbReference type="ARBA" id="ARBA00023163"/>
    </source>
</evidence>
<keyword evidence="6" id="KW-0862">Zinc</keyword>
<keyword evidence="1" id="KW-0805">Transcription regulation</keyword>